<dbReference type="SUPFAM" id="SSF51197">
    <property type="entry name" value="Clavaminate synthase-like"/>
    <property type="match status" value="1"/>
</dbReference>
<dbReference type="Gene3D" id="2.60.120.650">
    <property type="entry name" value="Cupin"/>
    <property type="match status" value="1"/>
</dbReference>
<accession>A0A6N9HH83</accession>
<dbReference type="InterPro" id="IPR041667">
    <property type="entry name" value="Cupin_8"/>
</dbReference>
<dbReference type="RefSeq" id="WP_161025950.1">
    <property type="nucleotide sequence ID" value="NZ_WWCJ01000008.1"/>
</dbReference>
<protein>
    <submittedName>
        <fullName evidence="3">Cupin-like domain-containing protein</fullName>
    </submittedName>
</protein>
<evidence type="ECO:0000259" key="2">
    <source>
        <dbReference type="PROSITE" id="PS51184"/>
    </source>
</evidence>
<feature type="compositionally biased region" description="Low complexity" evidence="1">
    <location>
        <begin position="33"/>
        <end position="42"/>
    </location>
</feature>
<dbReference type="Proteomes" id="UP000448575">
    <property type="component" value="Unassembled WGS sequence"/>
</dbReference>
<evidence type="ECO:0000256" key="1">
    <source>
        <dbReference type="SAM" id="MobiDB-lite"/>
    </source>
</evidence>
<proteinExistence type="predicted"/>
<feature type="compositionally biased region" description="Low complexity" evidence="1">
    <location>
        <begin position="7"/>
        <end position="21"/>
    </location>
</feature>
<feature type="region of interest" description="Disordered" evidence="1">
    <location>
        <begin position="1"/>
        <end position="42"/>
    </location>
</feature>
<evidence type="ECO:0000313" key="3">
    <source>
        <dbReference type="EMBL" id="MYN02968.1"/>
    </source>
</evidence>
<organism evidence="3 4">
    <name type="scientific">Pseudoduganella guangdongensis</name>
    <dbReference type="NCBI Taxonomy" id="2692179"/>
    <lineage>
        <taxon>Bacteria</taxon>
        <taxon>Pseudomonadati</taxon>
        <taxon>Pseudomonadota</taxon>
        <taxon>Betaproteobacteria</taxon>
        <taxon>Burkholderiales</taxon>
        <taxon>Oxalobacteraceae</taxon>
        <taxon>Telluria group</taxon>
        <taxon>Pseudoduganella</taxon>
    </lineage>
</organism>
<feature type="domain" description="JmjC" evidence="2">
    <location>
        <begin position="177"/>
        <end position="320"/>
    </location>
</feature>
<dbReference type="AlphaFoldDB" id="A0A6N9HH83"/>
<evidence type="ECO:0000313" key="4">
    <source>
        <dbReference type="Proteomes" id="UP000448575"/>
    </source>
</evidence>
<dbReference type="PROSITE" id="PS51184">
    <property type="entry name" value="JMJC"/>
    <property type="match status" value="1"/>
</dbReference>
<sequence length="320" mass="34843">MTSRPLPGTAPSASSDATPAGKPGASRLPPLEASRVAAPGGADAAAAKAEARARRDAQVRGVASMQEMRDAIRAASRALPALDAVPRVRGMNAATFRERARQGLPFLVPGAIARWPICALQPAVLRERFGDVPVRARVGDYIGTAFAADRAMQDMTMREYLDLADATEGLPPYLGNLELRELNSLCHWPTYFEKMGPPRFWIGPAGTVTPLHSDFDDNIFAQVWGRKRIFLAPAHHDAFLYTREANPVLFGSPFDPEAPDYERYPLARQASMLEVLVEPGDMLYIPAGWYHQVRALTFSLSSNRWARGVPLALSANAPGL</sequence>
<dbReference type="InterPro" id="IPR003347">
    <property type="entry name" value="JmjC_dom"/>
</dbReference>
<dbReference type="EMBL" id="WWCJ01000008">
    <property type="protein sequence ID" value="MYN02968.1"/>
    <property type="molecule type" value="Genomic_DNA"/>
</dbReference>
<name>A0A6N9HH83_9BURK</name>
<reference evidence="3 4" key="1">
    <citation type="submission" date="2019-12" db="EMBL/GenBank/DDBJ databases">
        <title>Novel species isolated from a subtropical stream in China.</title>
        <authorList>
            <person name="Lu H."/>
        </authorList>
    </citation>
    <scope>NUCLEOTIDE SEQUENCE [LARGE SCALE GENOMIC DNA]</scope>
    <source>
        <strain evidence="3 4">DS3</strain>
    </source>
</reference>
<dbReference type="PANTHER" id="PTHR12461:SF105">
    <property type="entry name" value="HYPOXIA-INDUCIBLE FACTOR 1-ALPHA INHIBITOR"/>
    <property type="match status" value="1"/>
</dbReference>
<comment type="caution">
    <text evidence="3">The sequence shown here is derived from an EMBL/GenBank/DDBJ whole genome shotgun (WGS) entry which is preliminary data.</text>
</comment>
<dbReference type="Pfam" id="PF13621">
    <property type="entry name" value="Cupin_8"/>
    <property type="match status" value="1"/>
</dbReference>
<dbReference type="PANTHER" id="PTHR12461">
    <property type="entry name" value="HYPOXIA-INDUCIBLE FACTOR 1 ALPHA INHIBITOR-RELATED"/>
    <property type="match status" value="1"/>
</dbReference>
<dbReference type="SMART" id="SM00558">
    <property type="entry name" value="JmjC"/>
    <property type="match status" value="1"/>
</dbReference>
<keyword evidence="4" id="KW-1185">Reference proteome</keyword>
<gene>
    <name evidence="3" type="ORF">GTP41_12740</name>
</gene>